<gene>
    <name evidence="1" type="ordered locus">HF1_09540</name>
</gene>
<organism evidence="1 2">
    <name type="scientific">Mycoplasma haemofelis (strain Langford 1)</name>
    <name type="common">Haemobartonella felis</name>
    <dbReference type="NCBI Taxonomy" id="941640"/>
    <lineage>
        <taxon>Bacteria</taxon>
        <taxon>Bacillati</taxon>
        <taxon>Mycoplasmatota</taxon>
        <taxon>Mollicutes</taxon>
        <taxon>Mycoplasmataceae</taxon>
        <taxon>Mycoplasma</taxon>
    </lineage>
</organism>
<name>E8ZIJ1_MYCHL</name>
<keyword evidence="2" id="KW-1185">Reference proteome</keyword>
<reference evidence="1 2" key="1">
    <citation type="journal article" date="2011" name="J. Bacteriol.">
        <title>Complete genome sequence of Mycoplasma haemofelis, a hemotropic mycoplasma.</title>
        <authorList>
            <person name="Barker E.N."/>
            <person name="Helps C.R."/>
            <person name="Peters I.R."/>
            <person name="Darby A.C."/>
            <person name="Radford A.D."/>
            <person name="Tasker S."/>
        </authorList>
    </citation>
    <scope>NUCLEOTIDE SEQUENCE [LARGE SCALE GENOMIC DNA]</scope>
    <source>
        <strain evidence="1 2">Langford 1</strain>
    </source>
</reference>
<proteinExistence type="predicted"/>
<dbReference type="KEGG" id="mha:HF1_09540"/>
<dbReference type="AlphaFoldDB" id="E8ZIJ1"/>
<evidence type="ECO:0000313" key="2">
    <source>
        <dbReference type="Proteomes" id="UP000008637"/>
    </source>
</evidence>
<dbReference type="EMBL" id="FR773153">
    <property type="protein sequence ID" value="CBY92962.1"/>
    <property type="molecule type" value="Genomic_DNA"/>
</dbReference>
<evidence type="ECO:0000313" key="1">
    <source>
        <dbReference type="EMBL" id="CBY92962.1"/>
    </source>
</evidence>
<dbReference type="Proteomes" id="UP000008637">
    <property type="component" value="Chromosome"/>
</dbReference>
<dbReference type="HOGENOM" id="CLU_2479994_0_0_14"/>
<accession>E8ZIJ1</accession>
<protein>
    <submittedName>
        <fullName evidence="1">Uncharacterized protein</fullName>
    </submittedName>
</protein>
<sequence>MKLGGIVHQIKRFGAWLAKDKRHRAKRTKGEGIKVLSFNYSKGKYEWRRISKKTYLYRQLGIRNPWPTRPRNLAYRYRMKFYRSIRP</sequence>